<feature type="transmembrane region" description="Helical" evidence="5">
    <location>
        <begin position="135"/>
        <end position="153"/>
    </location>
</feature>
<name>A0A2S6GPG9_9PSEU</name>
<keyword evidence="2 5" id="KW-0812">Transmembrane</keyword>
<accession>A0A2S6GPG9</accession>
<evidence type="ECO:0000256" key="2">
    <source>
        <dbReference type="ARBA" id="ARBA00022692"/>
    </source>
</evidence>
<feature type="transmembrane region" description="Helical" evidence="5">
    <location>
        <begin position="97"/>
        <end position="115"/>
    </location>
</feature>
<dbReference type="EMBL" id="PTIX01000008">
    <property type="protein sequence ID" value="PPK67070.1"/>
    <property type="molecule type" value="Genomic_DNA"/>
</dbReference>
<sequence length="162" mass="16879">MGLRELSTRAAGGGGVAGVLDNAERVLGRVAIPALRFSLGLVYVWFGLLKVIGQSPVADLVEASVPWVRGPWLVAGLGWVEIVLGVALVLGRPRRLAPAAAAVHLIGTFLVFFEAPGMALRDGNVLLLSATGEFVLKNLVLVSAAFVLIGLGGRRPAPENPL</sequence>
<comment type="caution">
    <text evidence="6">The sequence shown here is derived from an EMBL/GenBank/DDBJ whole genome shotgun (WGS) entry which is preliminary data.</text>
</comment>
<evidence type="ECO:0000313" key="6">
    <source>
        <dbReference type="EMBL" id="PPK67070.1"/>
    </source>
</evidence>
<evidence type="ECO:0000256" key="5">
    <source>
        <dbReference type="SAM" id="Phobius"/>
    </source>
</evidence>
<dbReference type="Proteomes" id="UP000239203">
    <property type="component" value="Unassembled WGS sequence"/>
</dbReference>
<evidence type="ECO:0000256" key="1">
    <source>
        <dbReference type="ARBA" id="ARBA00004141"/>
    </source>
</evidence>
<dbReference type="AlphaFoldDB" id="A0A2S6GPG9"/>
<proteinExistence type="predicted"/>
<dbReference type="Pfam" id="PF07681">
    <property type="entry name" value="DoxX"/>
    <property type="match status" value="1"/>
</dbReference>
<protein>
    <submittedName>
        <fullName evidence="6">DoxX-like protein</fullName>
    </submittedName>
</protein>
<keyword evidence="3 5" id="KW-1133">Transmembrane helix</keyword>
<evidence type="ECO:0000256" key="3">
    <source>
        <dbReference type="ARBA" id="ARBA00022989"/>
    </source>
</evidence>
<reference evidence="6 7" key="1">
    <citation type="submission" date="2018-02" db="EMBL/GenBank/DDBJ databases">
        <title>Genomic Encyclopedia of Archaeal and Bacterial Type Strains, Phase II (KMG-II): from individual species to whole genera.</title>
        <authorList>
            <person name="Goeker M."/>
        </authorList>
    </citation>
    <scope>NUCLEOTIDE SEQUENCE [LARGE SCALE GENOMIC DNA]</scope>
    <source>
        <strain evidence="6 7">YU 961-1</strain>
    </source>
</reference>
<keyword evidence="4 5" id="KW-0472">Membrane</keyword>
<comment type="subcellular location">
    <subcellularLocation>
        <location evidence="1">Membrane</location>
        <topology evidence="1">Multi-pass membrane protein</topology>
    </subcellularLocation>
</comment>
<dbReference type="OrthoDB" id="265224at2"/>
<keyword evidence="7" id="KW-1185">Reference proteome</keyword>
<organism evidence="6 7">
    <name type="scientific">Actinokineospora auranticolor</name>
    <dbReference type="NCBI Taxonomy" id="155976"/>
    <lineage>
        <taxon>Bacteria</taxon>
        <taxon>Bacillati</taxon>
        <taxon>Actinomycetota</taxon>
        <taxon>Actinomycetes</taxon>
        <taxon>Pseudonocardiales</taxon>
        <taxon>Pseudonocardiaceae</taxon>
        <taxon>Actinokineospora</taxon>
    </lineage>
</organism>
<feature type="transmembrane region" description="Helical" evidence="5">
    <location>
        <begin position="72"/>
        <end position="90"/>
    </location>
</feature>
<dbReference type="InterPro" id="IPR032808">
    <property type="entry name" value="DoxX"/>
</dbReference>
<dbReference type="RefSeq" id="WP_104479837.1">
    <property type="nucleotide sequence ID" value="NZ_CP154825.1"/>
</dbReference>
<feature type="transmembrane region" description="Helical" evidence="5">
    <location>
        <begin position="34"/>
        <end position="52"/>
    </location>
</feature>
<evidence type="ECO:0000256" key="4">
    <source>
        <dbReference type="ARBA" id="ARBA00023136"/>
    </source>
</evidence>
<evidence type="ECO:0000313" key="7">
    <source>
        <dbReference type="Proteomes" id="UP000239203"/>
    </source>
</evidence>
<dbReference type="GO" id="GO:0016020">
    <property type="term" value="C:membrane"/>
    <property type="evidence" value="ECO:0007669"/>
    <property type="project" value="UniProtKB-SubCell"/>
</dbReference>
<gene>
    <name evidence="6" type="ORF">CLV40_10867</name>
</gene>